<gene>
    <name evidence="3" type="ORF">ACFQE1_02660</name>
</gene>
<evidence type="ECO:0000256" key="1">
    <source>
        <dbReference type="ARBA" id="ARBA00007637"/>
    </source>
</evidence>
<evidence type="ECO:0000313" key="3">
    <source>
        <dbReference type="EMBL" id="MFC6723313.1"/>
    </source>
</evidence>
<dbReference type="InterPro" id="IPR036291">
    <property type="entry name" value="NAD(P)-bd_dom_sf"/>
</dbReference>
<keyword evidence="4" id="KW-1185">Reference proteome</keyword>
<dbReference type="Pfam" id="PF01370">
    <property type="entry name" value="Epimerase"/>
    <property type="match status" value="1"/>
</dbReference>
<name>A0ABD5RWJ4_9EURY</name>
<organism evidence="3 4">
    <name type="scientific">Halobium palmae</name>
    <dbReference type="NCBI Taxonomy" id="1776492"/>
    <lineage>
        <taxon>Archaea</taxon>
        <taxon>Methanobacteriati</taxon>
        <taxon>Methanobacteriota</taxon>
        <taxon>Stenosarchaea group</taxon>
        <taxon>Halobacteria</taxon>
        <taxon>Halobacteriales</taxon>
        <taxon>Haloferacaceae</taxon>
        <taxon>Halobium</taxon>
    </lineage>
</organism>
<dbReference type="AlphaFoldDB" id="A0ABD5RWJ4"/>
<proteinExistence type="inferred from homology"/>
<dbReference type="PANTHER" id="PTHR43000">
    <property type="entry name" value="DTDP-D-GLUCOSE 4,6-DEHYDRATASE-RELATED"/>
    <property type="match status" value="1"/>
</dbReference>
<dbReference type="Proteomes" id="UP001596328">
    <property type="component" value="Unassembled WGS sequence"/>
</dbReference>
<sequence length="389" mass="43378">MSILITGADGYVGWPTALRIASETDERVVLTDNFARRRWVEEVGSVSATPVSDMDERLEAARTELGLSNLSFVEGDLTERAFVDQLLAVHEPSTVVHAAAQPSAPYSQINGERANYTQHNNLQSTRNLLWGLEEAGMTDTHFVETTTTGVYGAPEFPIPEGGATMENDGERDEVPFPAMAGSWYHLTKSHDAANMRLAHKQFGIPISDVRTAIVYGTETEETRPDDRLKTRFDFDYYFGTVGHRFSAQAVAGYPVTVYGKGEQRKPFVSLEDTVEGLAALALMDPAERDDDHVVYNQVTRAISIVEMAETIADVGEEFDLNVDVEHFENPRDEDETHEMEIENERYMGLIGSQAQSFEEGLQDIFESLTAREETIKSHEDRFLPGVLTE</sequence>
<comment type="similarity">
    <text evidence="1">Belongs to the NAD(P)-dependent epimerase/dehydratase family.</text>
</comment>
<protein>
    <submittedName>
        <fullName evidence="3">NAD-dependent epimerase/dehydratase family protein</fullName>
    </submittedName>
</protein>
<comment type="caution">
    <text evidence="3">The sequence shown here is derived from an EMBL/GenBank/DDBJ whole genome shotgun (WGS) entry which is preliminary data.</text>
</comment>
<evidence type="ECO:0000259" key="2">
    <source>
        <dbReference type="Pfam" id="PF01370"/>
    </source>
</evidence>
<feature type="domain" description="NAD-dependent epimerase/dehydratase" evidence="2">
    <location>
        <begin position="3"/>
        <end position="283"/>
    </location>
</feature>
<accession>A0ABD5RWJ4</accession>
<dbReference type="EMBL" id="JBHSWU010000011">
    <property type="protein sequence ID" value="MFC6723313.1"/>
    <property type="molecule type" value="Genomic_DNA"/>
</dbReference>
<evidence type="ECO:0000313" key="4">
    <source>
        <dbReference type="Proteomes" id="UP001596328"/>
    </source>
</evidence>
<dbReference type="Gene3D" id="3.40.50.720">
    <property type="entry name" value="NAD(P)-binding Rossmann-like Domain"/>
    <property type="match status" value="1"/>
</dbReference>
<reference evidence="3 4" key="1">
    <citation type="journal article" date="2019" name="Int. J. Syst. Evol. Microbiol.">
        <title>The Global Catalogue of Microorganisms (GCM) 10K type strain sequencing project: providing services to taxonomists for standard genome sequencing and annotation.</title>
        <authorList>
            <consortium name="The Broad Institute Genomics Platform"/>
            <consortium name="The Broad Institute Genome Sequencing Center for Infectious Disease"/>
            <person name="Wu L."/>
            <person name="Ma J."/>
        </authorList>
    </citation>
    <scope>NUCLEOTIDE SEQUENCE [LARGE SCALE GENOMIC DNA]</scope>
    <source>
        <strain evidence="3 4">NBRC 111368</strain>
    </source>
</reference>
<dbReference type="Gene3D" id="3.90.25.10">
    <property type="entry name" value="UDP-galactose 4-epimerase, domain 1"/>
    <property type="match status" value="1"/>
</dbReference>
<dbReference type="SUPFAM" id="SSF51735">
    <property type="entry name" value="NAD(P)-binding Rossmann-fold domains"/>
    <property type="match status" value="1"/>
</dbReference>
<dbReference type="InterPro" id="IPR001509">
    <property type="entry name" value="Epimerase_deHydtase"/>
</dbReference>